<evidence type="ECO:0000313" key="2">
    <source>
        <dbReference type="Proteomes" id="UP001060085"/>
    </source>
</evidence>
<accession>A0ACC0C696</accession>
<evidence type="ECO:0000313" key="1">
    <source>
        <dbReference type="EMBL" id="KAI5680387.1"/>
    </source>
</evidence>
<gene>
    <name evidence="1" type="ORF">M9H77_01614</name>
</gene>
<reference evidence="2" key="1">
    <citation type="journal article" date="2023" name="Nat. Plants">
        <title>Single-cell RNA sequencing provides a high-resolution roadmap for understanding the multicellular compartmentation of specialized metabolism.</title>
        <authorList>
            <person name="Sun S."/>
            <person name="Shen X."/>
            <person name="Li Y."/>
            <person name="Li Y."/>
            <person name="Wang S."/>
            <person name="Li R."/>
            <person name="Zhang H."/>
            <person name="Shen G."/>
            <person name="Guo B."/>
            <person name="Wei J."/>
            <person name="Xu J."/>
            <person name="St-Pierre B."/>
            <person name="Chen S."/>
            <person name="Sun C."/>
        </authorList>
    </citation>
    <scope>NUCLEOTIDE SEQUENCE [LARGE SCALE GENOMIC DNA]</scope>
</reference>
<dbReference type="Proteomes" id="UP001060085">
    <property type="component" value="Linkage Group LG01"/>
</dbReference>
<proteinExistence type="predicted"/>
<dbReference type="EMBL" id="CM044701">
    <property type="protein sequence ID" value="KAI5680387.1"/>
    <property type="molecule type" value="Genomic_DNA"/>
</dbReference>
<comment type="caution">
    <text evidence="1">The sequence shown here is derived from an EMBL/GenBank/DDBJ whole genome shotgun (WGS) entry which is preliminary data.</text>
</comment>
<organism evidence="1 2">
    <name type="scientific">Catharanthus roseus</name>
    <name type="common">Madagascar periwinkle</name>
    <name type="synonym">Vinca rosea</name>
    <dbReference type="NCBI Taxonomy" id="4058"/>
    <lineage>
        <taxon>Eukaryota</taxon>
        <taxon>Viridiplantae</taxon>
        <taxon>Streptophyta</taxon>
        <taxon>Embryophyta</taxon>
        <taxon>Tracheophyta</taxon>
        <taxon>Spermatophyta</taxon>
        <taxon>Magnoliopsida</taxon>
        <taxon>eudicotyledons</taxon>
        <taxon>Gunneridae</taxon>
        <taxon>Pentapetalae</taxon>
        <taxon>asterids</taxon>
        <taxon>lamiids</taxon>
        <taxon>Gentianales</taxon>
        <taxon>Apocynaceae</taxon>
        <taxon>Rauvolfioideae</taxon>
        <taxon>Vinceae</taxon>
        <taxon>Catharanthinae</taxon>
        <taxon>Catharanthus</taxon>
    </lineage>
</organism>
<keyword evidence="2" id="KW-1185">Reference proteome</keyword>
<protein>
    <submittedName>
        <fullName evidence="1">Uncharacterized protein</fullName>
    </submittedName>
</protein>
<sequence length="262" mass="31179">MKEAAKKNEKSSPSWWWFDNHNSTNLKRSPWLQSTLAELDEKIKAMLKLIEEDADSFAQRAEMYYRKRPELIKMVEEFYRAHRLLAERYDQFKSESGTRLLTPWTMSPVIAAKYRPEKLMTLSSIENKSYDSYSESYELEEESELSEESDVEDPEPEEVQSQADKTNEVVSCGNNTNTELMMLREEIEKLKVENRSQKEQLMQKDEEKREVIRQLSIAMNMLKEENLQLRKRMVVDDSAKKQKTLEFNNKSFKGLFWKRLFK</sequence>
<name>A0ACC0C696_CATRO</name>